<gene>
    <name evidence="2" type="ORF">F4V44_27110</name>
</gene>
<protein>
    <submittedName>
        <fullName evidence="2">NERD domain-containing protein</fullName>
    </submittedName>
</protein>
<dbReference type="OrthoDB" id="2164794at2"/>
<dbReference type="Proteomes" id="UP000326671">
    <property type="component" value="Unassembled WGS sequence"/>
</dbReference>
<feature type="domain" description="NERD" evidence="1">
    <location>
        <begin position="37"/>
        <end position="147"/>
    </location>
</feature>
<dbReference type="PROSITE" id="PS50965">
    <property type="entry name" value="NERD"/>
    <property type="match status" value="1"/>
</dbReference>
<reference evidence="2 3" key="1">
    <citation type="submission" date="2019-09" db="EMBL/GenBank/DDBJ databases">
        <title>Whole genome sequences of isolates from the Mars Exploration Rovers.</title>
        <authorList>
            <person name="Seuylemezian A."/>
            <person name="Vaishampayan P."/>
        </authorList>
    </citation>
    <scope>NUCLEOTIDE SEQUENCE [LARGE SCALE GENOMIC DNA]</scope>
    <source>
        <strain evidence="2 3">MER_TA_151</strain>
    </source>
</reference>
<dbReference type="EMBL" id="VYKL01000082">
    <property type="protein sequence ID" value="KAA9011006.1"/>
    <property type="molecule type" value="Genomic_DNA"/>
</dbReference>
<name>A0A5J5GRK3_9BACI</name>
<dbReference type="Pfam" id="PF08378">
    <property type="entry name" value="NERD"/>
    <property type="match status" value="1"/>
</dbReference>
<organism evidence="2 3">
    <name type="scientific">Niallia endozanthoxylica</name>
    <dbReference type="NCBI Taxonomy" id="2036016"/>
    <lineage>
        <taxon>Bacteria</taxon>
        <taxon>Bacillati</taxon>
        <taxon>Bacillota</taxon>
        <taxon>Bacilli</taxon>
        <taxon>Bacillales</taxon>
        <taxon>Bacillaceae</taxon>
        <taxon>Niallia</taxon>
    </lineage>
</organism>
<keyword evidence="3" id="KW-1185">Reference proteome</keyword>
<dbReference type="AlphaFoldDB" id="A0A5J5GRK3"/>
<evidence type="ECO:0000259" key="1">
    <source>
        <dbReference type="PROSITE" id="PS50965"/>
    </source>
</evidence>
<evidence type="ECO:0000313" key="2">
    <source>
        <dbReference type="EMBL" id="KAA9011006.1"/>
    </source>
</evidence>
<evidence type="ECO:0000313" key="3">
    <source>
        <dbReference type="Proteomes" id="UP000326671"/>
    </source>
</evidence>
<sequence>MLLKARTEPVELRALHLLNSRMSLPANERTRIENLEKGYQGEMMFDQLTDKLQSEVFVLNDLCLEHNNSIFQIDTLIISQDTSYLIEVKNFEGDFYYDSDNFFSIKKTELKNPLDQLKRSKLLLSQLLRSHGYHLNIEGYVIFINPEFTLYQAPIHTPIIHPTQINRFMKKLNQKSAKLNGVHKKLADQLIAQHQILYPRLPPYTYEQLKKGINCSICKSYITSDVIRKTKCNMCGHEEAIESVILKSVEELRLLFPNLIITTNIVYEWCDVIMSRRRVATVLKENLKLMGFGQWTYYE</sequence>
<accession>A0A5J5GRK3</accession>
<dbReference type="InterPro" id="IPR011528">
    <property type="entry name" value="NERD"/>
</dbReference>
<comment type="caution">
    <text evidence="2">The sequence shown here is derived from an EMBL/GenBank/DDBJ whole genome shotgun (WGS) entry which is preliminary data.</text>
</comment>
<proteinExistence type="predicted"/>